<sequence length="254" mass="29317">MQLCAIIEFAKNGDLQKYVKSGCLSLADSQFVVCISRQQIMWADIPSTTSTRKVPLDERYLENLRLIWEEKVGSQRELRLKTQDSLIGRKRSLEDYGLPPLDFSQPKIAYRYREVWQRSDATGARKAELAEKITGHKYDRDSHAAQVALATTKPKWLANRIAAMLVYRQAHLRWLSINDSEKFDKVVKDLKIAYHVPMQGFETDRLETRKTWSEKMLELETSRKRRIDYTLCMKSSRKDGRKGGANQSQAATVG</sequence>
<dbReference type="InterPro" id="IPR009068">
    <property type="entry name" value="uS15_NS1_RNA-bd_sf"/>
</dbReference>
<organism evidence="1 2">
    <name type="scientific">Ditylenchus dipsaci</name>
    <dbReference type="NCBI Taxonomy" id="166011"/>
    <lineage>
        <taxon>Eukaryota</taxon>
        <taxon>Metazoa</taxon>
        <taxon>Ecdysozoa</taxon>
        <taxon>Nematoda</taxon>
        <taxon>Chromadorea</taxon>
        <taxon>Rhabditida</taxon>
        <taxon>Tylenchina</taxon>
        <taxon>Tylenchomorpha</taxon>
        <taxon>Sphaerularioidea</taxon>
        <taxon>Anguinidae</taxon>
        <taxon>Anguininae</taxon>
        <taxon>Ditylenchus</taxon>
    </lineage>
</organism>
<reference evidence="2" key="1">
    <citation type="submission" date="2022-11" db="UniProtKB">
        <authorList>
            <consortium name="WormBaseParasite"/>
        </authorList>
    </citation>
    <scope>IDENTIFICATION</scope>
</reference>
<accession>A0A915D1R2</accession>
<proteinExistence type="predicted"/>
<dbReference type="SUPFAM" id="SSF47060">
    <property type="entry name" value="S15/NS1 RNA-binding domain"/>
    <property type="match status" value="1"/>
</dbReference>
<protein>
    <submittedName>
        <fullName evidence="2">Uncharacterized protein</fullName>
    </submittedName>
</protein>
<keyword evidence="1" id="KW-1185">Reference proteome</keyword>
<evidence type="ECO:0000313" key="2">
    <source>
        <dbReference type="WBParaSite" id="jg14471"/>
    </source>
</evidence>
<evidence type="ECO:0000313" key="1">
    <source>
        <dbReference type="Proteomes" id="UP000887574"/>
    </source>
</evidence>
<dbReference type="WBParaSite" id="jg14471">
    <property type="protein sequence ID" value="jg14471"/>
    <property type="gene ID" value="jg14471"/>
</dbReference>
<dbReference type="Proteomes" id="UP000887574">
    <property type="component" value="Unplaced"/>
</dbReference>
<dbReference type="AlphaFoldDB" id="A0A915D1R2"/>
<name>A0A915D1R2_9BILA</name>